<evidence type="ECO:0000256" key="4">
    <source>
        <dbReference type="ARBA" id="ARBA00048488"/>
    </source>
</evidence>
<dbReference type="InterPro" id="IPR028427">
    <property type="entry name" value="Met_Sox_Rdtase_MsrB"/>
</dbReference>
<keyword evidence="8" id="KW-1185">Reference proteome</keyword>
<dbReference type="Proteomes" id="UP000013827">
    <property type="component" value="Unassembled WGS sequence"/>
</dbReference>
<reference evidence="7" key="2">
    <citation type="submission" date="2024-10" db="UniProtKB">
        <authorList>
            <consortium name="EnsemblProtists"/>
        </authorList>
    </citation>
    <scope>IDENTIFICATION</scope>
</reference>
<dbReference type="Gene3D" id="2.170.150.20">
    <property type="entry name" value="Peptide methionine sulfoxide reductase"/>
    <property type="match status" value="1"/>
</dbReference>
<keyword evidence="3 5" id="KW-0560">Oxidoreductase</keyword>
<name>A0A0D3KGI4_EMIH1</name>
<protein>
    <recommendedName>
        <fullName evidence="2 5">Peptide-methionine (R)-S-oxide reductase</fullName>
        <ecNumber evidence="2 5">1.8.4.12</ecNumber>
    </recommendedName>
</protein>
<dbReference type="GO" id="GO:0006979">
    <property type="term" value="P:response to oxidative stress"/>
    <property type="evidence" value="ECO:0007669"/>
    <property type="project" value="InterPro"/>
</dbReference>
<dbReference type="AlphaFoldDB" id="A0A0D3KGI4"/>
<dbReference type="InterPro" id="IPR002579">
    <property type="entry name" value="Met_Sox_Rdtase_MsrB_dom"/>
</dbReference>
<sequence>MLAANALVVALAALPAEAFGLRPAVVAGRRGVISQGACAAAAAAAAACSAQPALAFAGEGSLPKEEVLRAAEKLTDFQRAISLDAATERSFTGKTVNGYAWDVKEKGTWVGALSGKALFESETKYDSGTGWPSFSAPVPGGVIERLDPGDLADARRALMMGGIRTEVIDAASGAHLGHVFNDGPKPTGKRYCMNAGAMAFVPAK</sequence>
<proteinExistence type="inferred from homology"/>
<dbReference type="HOGENOM" id="CLU_031040_8_5_1"/>
<dbReference type="PROSITE" id="PS51790">
    <property type="entry name" value="MSRB"/>
    <property type="match status" value="1"/>
</dbReference>
<evidence type="ECO:0000313" key="8">
    <source>
        <dbReference type="Proteomes" id="UP000013827"/>
    </source>
</evidence>
<evidence type="ECO:0000256" key="5">
    <source>
        <dbReference type="RuleBase" id="RU365044"/>
    </source>
</evidence>
<comment type="catalytic activity">
    <reaction evidence="4 5">
        <text>L-methionyl-[protein] + [thioredoxin]-disulfide + H2O = L-methionyl-(R)-S-oxide-[protein] + [thioredoxin]-dithiol</text>
        <dbReference type="Rhea" id="RHEA:24164"/>
        <dbReference type="Rhea" id="RHEA-COMP:10698"/>
        <dbReference type="Rhea" id="RHEA-COMP:10700"/>
        <dbReference type="Rhea" id="RHEA-COMP:12313"/>
        <dbReference type="Rhea" id="RHEA-COMP:12314"/>
        <dbReference type="ChEBI" id="CHEBI:15377"/>
        <dbReference type="ChEBI" id="CHEBI:16044"/>
        <dbReference type="ChEBI" id="CHEBI:29950"/>
        <dbReference type="ChEBI" id="CHEBI:45764"/>
        <dbReference type="ChEBI" id="CHEBI:50058"/>
        <dbReference type="EC" id="1.8.4.12"/>
    </reaction>
</comment>
<dbReference type="EC" id="1.8.4.12" evidence="2 5"/>
<dbReference type="RefSeq" id="XP_005787298.1">
    <property type="nucleotide sequence ID" value="XM_005787241.1"/>
</dbReference>
<dbReference type="GO" id="GO:0005737">
    <property type="term" value="C:cytoplasm"/>
    <property type="evidence" value="ECO:0007669"/>
    <property type="project" value="TreeGrafter"/>
</dbReference>
<keyword evidence="5" id="KW-0732">Signal</keyword>
<dbReference type="KEGG" id="ehx:EMIHUDRAFT_441138"/>
<dbReference type="PANTHER" id="PTHR10173">
    <property type="entry name" value="METHIONINE SULFOXIDE REDUCTASE"/>
    <property type="match status" value="1"/>
</dbReference>
<dbReference type="Pfam" id="PF01641">
    <property type="entry name" value="SelR"/>
    <property type="match status" value="1"/>
</dbReference>
<dbReference type="GeneID" id="17280140"/>
<dbReference type="GO" id="GO:0030091">
    <property type="term" value="P:protein repair"/>
    <property type="evidence" value="ECO:0007669"/>
    <property type="project" value="InterPro"/>
</dbReference>
<evidence type="ECO:0000259" key="6">
    <source>
        <dbReference type="PROSITE" id="PS51790"/>
    </source>
</evidence>
<comment type="cofactor">
    <cofactor evidence="5">
        <name>Zn(2+)</name>
        <dbReference type="ChEBI" id="CHEBI:29105"/>
    </cofactor>
    <text evidence="5">Binds 1 zinc ion per subunit.</text>
</comment>
<dbReference type="eggNOG" id="KOG0856">
    <property type="taxonomic scope" value="Eukaryota"/>
</dbReference>
<keyword evidence="5" id="KW-0479">Metal-binding</keyword>
<evidence type="ECO:0000256" key="2">
    <source>
        <dbReference type="ARBA" id="ARBA00012499"/>
    </source>
</evidence>
<dbReference type="PANTHER" id="PTHR10173:SF52">
    <property type="entry name" value="METHIONINE-R-SULFOXIDE REDUCTASE B1"/>
    <property type="match status" value="1"/>
</dbReference>
<dbReference type="InterPro" id="IPR011057">
    <property type="entry name" value="Mss4-like_sf"/>
</dbReference>
<evidence type="ECO:0000256" key="1">
    <source>
        <dbReference type="ARBA" id="ARBA00007174"/>
    </source>
</evidence>
<dbReference type="PaxDb" id="2903-EOD34869"/>
<dbReference type="GO" id="GO:0033743">
    <property type="term" value="F:peptide-methionine (R)-S-oxide reductase activity"/>
    <property type="evidence" value="ECO:0007669"/>
    <property type="project" value="UniProtKB-EC"/>
</dbReference>
<dbReference type="NCBIfam" id="TIGR00357">
    <property type="entry name" value="peptide-methionine (R)-S-oxide reductase MsrB"/>
    <property type="match status" value="1"/>
</dbReference>
<dbReference type="STRING" id="2903.R1FN86"/>
<dbReference type="GO" id="GO:0046872">
    <property type="term" value="F:metal ion binding"/>
    <property type="evidence" value="ECO:0007669"/>
    <property type="project" value="UniProtKB-KW"/>
</dbReference>
<accession>A0A0D3KGI4</accession>
<dbReference type="SUPFAM" id="SSF51316">
    <property type="entry name" value="Mss4-like"/>
    <property type="match status" value="1"/>
</dbReference>
<organism evidence="7 8">
    <name type="scientific">Emiliania huxleyi (strain CCMP1516)</name>
    <dbReference type="NCBI Taxonomy" id="280463"/>
    <lineage>
        <taxon>Eukaryota</taxon>
        <taxon>Haptista</taxon>
        <taxon>Haptophyta</taxon>
        <taxon>Prymnesiophyceae</taxon>
        <taxon>Isochrysidales</taxon>
        <taxon>Noelaerhabdaceae</taxon>
        <taxon>Emiliania</taxon>
    </lineage>
</organism>
<feature type="chain" id="PRO_5044044216" description="Peptide-methionine (R)-S-oxide reductase" evidence="5">
    <location>
        <begin position="19"/>
        <end position="204"/>
    </location>
</feature>
<evidence type="ECO:0000256" key="3">
    <source>
        <dbReference type="ARBA" id="ARBA00023002"/>
    </source>
</evidence>
<reference evidence="8" key="1">
    <citation type="journal article" date="2013" name="Nature">
        <title>Pan genome of the phytoplankton Emiliania underpins its global distribution.</title>
        <authorList>
            <person name="Read B.A."/>
            <person name="Kegel J."/>
            <person name="Klute M.J."/>
            <person name="Kuo A."/>
            <person name="Lefebvre S.C."/>
            <person name="Maumus F."/>
            <person name="Mayer C."/>
            <person name="Miller J."/>
            <person name="Monier A."/>
            <person name="Salamov A."/>
            <person name="Young J."/>
            <person name="Aguilar M."/>
            <person name="Claverie J.M."/>
            <person name="Frickenhaus S."/>
            <person name="Gonzalez K."/>
            <person name="Herman E.K."/>
            <person name="Lin Y.C."/>
            <person name="Napier J."/>
            <person name="Ogata H."/>
            <person name="Sarno A.F."/>
            <person name="Shmutz J."/>
            <person name="Schroeder D."/>
            <person name="de Vargas C."/>
            <person name="Verret F."/>
            <person name="von Dassow P."/>
            <person name="Valentin K."/>
            <person name="Van de Peer Y."/>
            <person name="Wheeler G."/>
            <person name="Dacks J.B."/>
            <person name="Delwiche C.F."/>
            <person name="Dyhrman S.T."/>
            <person name="Glockner G."/>
            <person name="John U."/>
            <person name="Richards T."/>
            <person name="Worden A.Z."/>
            <person name="Zhang X."/>
            <person name="Grigoriev I.V."/>
            <person name="Allen A.E."/>
            <person name="Bidle K."/>
            <person name="Borodovsky M."/>
            <person name="Bowler C."/>
            <person name="Brownlee C."/>
            <person name="Cock J.M."/>
            <person name="Elias M."/>
            <person name="Gladyshev V.N."/>
            <person name="Groth M."/>
            <person name="Guda C."/>
            <person name="Hadaegh A."/>
            <person name="Iglesias-Rodriguez M.D."/>
            <person name="Jenkins J."/>
            <person name="Jones B.M."/>
            <person name="Lawson T."/>
            <person name="Leese F."/>
            <person name="Lindquist E."/>
            <person name="Lobanov A."/>
            <person name="Lomsadze A."/>
            <person name="Malik S.B."/>
            <person name="Marsh M.E."/>
            <person name="Mackinder L."/>
            <person name="Mock T."/>
            <person name="Mueller-Roeber B."/>
            <person name="Pagarete A."/>
            <person name="Parker M."/>
            <person name="Probert I."/>
            <person name="Quesneville H."/>
            <person name="Raines C."/>
            <person name="Rensing S.A."/>
            <person name="Riano-Pachon D.M."/>
            <person name="Richier S."/>
            <person name="Rokitta S."/>
            <person name="Shiraiwa Y."/>
            <person name="Soanes D.M."/>
            <person name="van der Giezen M."/>
            <person name="Wahlund T.M."/>
            <person name="Williams B."/>
            <person name="Wilson W."/>
            <person name="Wolfe G."/>
            <person name="Wurch L.L."/>
        </authorList>
    </citation>
    <scope>NUCLEOTIDE SEQUENCE</scope>
</reference>
<feature type="domain" description="MsrB" evidence="6">
    <location>
        <begin position="67"/>
        <end position="203"/>
    </location>
</feature>
<dbReference type="EnsemblProtists" id="EOD34869">
    <property type="protein sequence ID" value="EOD34869"/>
    <property type="gene ID" value="EMIHUDRAFT_441138"/>
</dbReference>
<comment type="similarity">
    <text evidence="1 5">Belongs to the MsrB Met sulfoxide reductase family.</text>
</comment>
<feature type="signal peptide" evidence="5">
    <location>
        <begin position="1"/>
        <end position="18"/>
    </location>
</feature>
<keyword evidence="5" id="KW-0862">Zinc</keyword>
<evidence type="ECO:0000313" key="7">
    <source>
        <dbReference type="EnsemblProtists" id="EOD34869"/>
    </source>
</evidence>